<feature type="compositionally biased region" description="Low complexity" evidence="1">
    <location>
        <begin position="185"/>
        <end position="205"/>
    </location>
</feature>
<organism evidence="2 3">
    <name type="scientific">Perkinsus olseni</name>
    <name type="common">Perkinsus atlanticus</name>
    <dbReference type="NCBI Taxonomy" id="32597"/>
    <lineage>
        <taxon>Eukaryota</taxon>
        <taxon>Sar</taxon>
        <taxon>Alveolata</taxon>
        <taxon>Perkinsozoa</taxon>
        <taxon>Perkinsea</taxon>
        <taxon>Perkinsida</taxon>
        <taxon>Perkinsidae</taxon>
        <taxon>Perkinsus</taxon>
    </lineage>
</organism>
<dbReference type="Proteomes" id="UP000541610">
    <property type="component" value="Unassembled WGS sequence"/>
</dbReference>
<name>A0A7J6PEY3_PEROL</name>
<accession>A0A7J6PEY3</accession>
<feature type="compositionally biased region" description="Basic and acidic residues" evidence="1">
    <location>
        <begin position="211"/>
        <end position="223"/>
    </location>
</feature>
<dbReference type="PANTHER" id="PTHR33050">
    <property type="entry name" value="REVERSE TRANSCRIPTASE DOMAIN-CONTAINING PROTEIN"/>
    <property type="match status" value="1"/>
</dbReference>
<proteinExistence type="predicted"/>
<dbReference type="InterPro" id="IPR052055">
    <property type="entry name" value="Hepadnavirus_pol/RT"/>
</dbReference>
<sequence length="743" mass="83020">MALNPRPPRTVAQVAHLNATTTNPNPPEAVITAAADLPPAKRISYLLSLPLKELCSEAESEPLRISEDDYILSDYIRAVLRWAICLSLVSCHSDDVDSIPMGYLLGHLESVLASTGALSYSGKPGGALAAKFYHRHSVRKATEAVRRGVPIKSVLQDLSLMDQNIALRSANEAVAAREKKNKSWRNWSNYNSGGGSSNSHSSNNNKRSRGKAWDKNPKAKDSSENNNNNNNDSNDSSKKKAKHFRSILLEDSAADEPRLYYTSPKIDAAKLRNYNLTGGALEHLVWARQRVNPLQTEPTLPHSLLAAIRVHKELGSEEINDSREKVMRFLKRRAQQLTPQAEEMRSRMPADVHAISGRLNLPLLRELILLTDYPDTNLAADLQNGMPVVGRLPYVKGVFGERQPRKDCKQAMFTDPEELLDSSMKGMDKFLRQIEGQTFSRPIWDSCLAEVKQGQMEGPLTPEEAASRYGRYVLATRFAVEQVDKRFCDDFRRSGTNRSTEYSQAITLPGHETILAAWRMIATVKEGDPIKIFKSDHESAYRQVPTNPEHSRFQLIGITGPEGKPAIFRHRALSFGASSSVWSYCRISQCLTHLHRILFAGVSMSFIDDYWGIEPESTASSSFDSWVLLNNLIGFREKEAKRQAPTASTTLLGLKVSFKETSVSLGLTVDKRQKLITSLEEIKRTGRASTGDLKKLCGRLTFAAATSADHSWRAYTRTLYSWIFQGNKPASPRSRTPYRTSFP</sequence>
<evidence type="ECO:0000256" key="1">
    <source>
        <dbReference type="SAM" id="MobiDB-lite"/>
    </source>
</evidence>
<reference evidence="2 3" key="1">
    <citation type="submission" date="2020-04" db="EMBL/GenBank/DDBJ databases">
        <title>Perkinsus olseni comparative genomics.</title>
        <authorList>
            <person name="Bogema D.R."/>
        </authorList>
    </citation>
    <scope>NUCLEOTIDE SEQUENCE [LARGE SCALE GENOMIC DNA]</scope>
    <source>
        <strain evidence="2">00978-12</strain>
    </source>
</reference>
<dbReference type="AlphaFoldDB" id="A0A7J6PEY3"/>
<evidence type="ECO:0000313" key="3">
    <source>
        <dbReference type="Proteomes" id="UP000541610"/>
    </source>
</evidence>
<protein>
    <submittedName>
        <fullName evidence="2">Uncharacterized protein</fullName>
    </submittedName>
</protein>
<dbReference type="OrthoDB" id="474687at2759"/>
<evidence type="ECO:0000313" key="2">
    <source>
        <dbReference type="EMBL" id="KAF4694296.1"/>
    </source>
</evidence>
<gene>
    <name evidence="2" type="ORF">FOZ60_008454</name>
</gene>
<comment type="caution">
    <text evidence="2">The sequence shown here is derived from an EMBL/GenBank/DDBJ whole genome shotgun (WGS) entry which is preliminary data.</text>
</comment>
<dbReference type="PANTHER" id="PTHR33050:SF7">
    <property type="entry name" value="RIBONUCLEASE H"/>
    <property type="match status" value="1"/>
</dbReference>
<feature type="region of interest" description="Disordered" evidence="1">
    <location>
        <begin position="185"/>
        <end position="241"/>
    </location>
</feature>
<dbReference type="EMBL" id="JABANP010000034">
    <property type="protein sequence ID" value="KAF4694296.1"/>
    <property type="molecule type" value="Genomic_DNA"/>
</dbReference>
<feature type="compositionally biased region" description="Low complexity" evidence="1">
    <location>
        <begin position="224"/>
        <end position="234"/>
    </location>
</feature>